<feature type="domain" description="Ig-like" evidence="2">
    <location>
        <begin position="82"/>
        <end position="175"/>
    </location>
</feature>
<dbReference type="InterPro" id="IPR013106">
    <property type="entry name" value="Ig_V-set"/>
</dbReference>
<evidence type="ECO:0000256" key="1">
    <source>
        <dbReference type="SAM" id="Phobius"/>
    </source>
</evidence>
<dbReference type="Proteomes" id="UP000290572">
    <property type="component" value="Unassembled WGS sequence"/>
</dbReference>
<dbReference type="InterPro" id="IPR003599">
    <property type="entry name" value="Ig_sub"/>
</dbReference>
<feature type="domain" description="Ig-like" evidence="2">
    <location>
        <begin position="543"/>
        <end position="625"/>
    </location>
</feature>
<dbReference type="EMBL" id="QBIY01005243">
    <property type="protein sequence ID" value="RXN37984.1"/>
    <property type="molecule type" value="Genomic_DNA"/>
</dbReference>
<feature type="domain" description="Ig-like" evidence="2">
    <location>
        <begin position="402"/>
        <end position="450"/>
    </location>
</feature>
<feature type="domain" description="Ig-like" evidence="2">
    <location>
        <begin position="187"/>
        <end position="281"/>
    </location>
</feature>
<dbReference type="InterPro" id="IPR007110">
    <property type="entry name" value="Ig-like_dom"/>
</dbReference>
<protein>
    <submittedName>
        <fullName evidence="3">Sialoadhesin-like isoform X1</fullName>
    </submittedName>
</protein>
<feature type="transmembrane region" description="Helical" evidence="1">
    <location>
        <begin position="626"/>
        <end position="653"/>
    </location>
</feature>
<keyword evidence="1" id="KW-0472">Membrane</keyword>
<dbReference type="InterPro" id="IPR003598">
    <property type="entry name" value="Ig_sub2"/>
</dbReference>
<evidence type="ECO:0000259" key="2">
    <source>
        <dbReference type="PROSITE" id="PS50835"/>
    </source>
</evidence>
<evidence type="ECO:0000313" key="3">
    <source>
        <dbReference type="EMBL" id="RXN37984.1"/>
    </source>
</evidence>
<feature type="domain" description="Ig-like" evidence="2">
    <location>
        <begin position="675"/>
        <end position="768"/>
    </location>
</feature>
<dbReference type="Pfam" id="PF07686">
    <property type="entry name" value="V-set"/>
    <property type="match status" value="3"/>
</dbReference>
<dbReference type="SUPFAM" id="SSF48726">
    <property type="entry name" value="Immunoglobulin"/>
    <property type="match status" value="7"/>
</dbReference>
<feature type="transmembrane region" description="Helical" evidence="1">
    <location>
        <begin position="665"/>
        <end position="685"/>
    </location>
</feature>
<comment type="caution">
    <text evidence="3">The sequence shown here is derived from an EMBL/GenBank/DDBJ whole genome shotgun (WGS) entry which is preliminary data.</text>
</comment>
<dbReference type="PROSITE" id="PS50835">
    <property type="entry name" value="IG_LIKE"/>
    <property type="match status" value="8"/>
</dbReference>
<organism evidence="3 4">
    <name type="scientific">Labeo rohita</name>
    <name type="common">Indian major carp</name>
    <name type="synonym">Cyprinus rohita</name>
    <dbReference type="NCBI Taxonomy" id="84645"/>
    <lineage>
        <taxon>Eukaryota</taxon>
        <taxon>Metazoa</taxon>
        <taxon>Chordata</taxon>
        <taxon>Craniata</taxon>
        <taxon>Vertebrata</taxon>
        <taxon>Euteleostomi</taxon>
        <taxon>Actinopterygii</taxon>
        <taxon>Neopterygii</taxon>
        <taxon>Teleostei</taxon>
        <taxon>Ostariophysi</taxon>
        <taxon>Cypriniformes</taxon>
        <taxon>Cyprinidae</taxon>
        <taxon>Labeoninae</taxon>
        <taxon>Labeonini</taxon>
        <taxon>Labeo</taxon>
    </lineage>
</organism>
<dbReference type="SMART" id="SM00409">
    <property type="entry name" value="IG"/>
    <property type="match status" value="8"/>
</dbReference>
<dbReference type="PANTHER" id="PTHR46013:SF4">
    <property type="entry name" value="B-CELL RECEPTOR CD22-RELATED"/>
    <property type="match status" value="1"/>
</dbReference>
<reference evidence="3 4" key="1">
    <citation type="submission" date="2018-03" db="EMBL/GenBank/DDBJ databases">
        <title>Draft genome sequence of Rohu Carp (Labeo rohita).</title>
        <authorList>
            <person name="Das P."/>
            <person name="Kushwaha B."/>
            <person name="Joshi C.G."/>
            <person name="Kumar D."/>
            <person name="Nagpure N.S."/>
            <person name="Sahoo L."/>
            <person name="Das S.P."/>
            <person name="Bit A."/>
            <person name="Patnaik S."/>
            <person name="Meher P.K."/>
            <person name="Jayasankar P."/>
            <person name="Koringa P.G."/>
            <person name="Patel N.V."/>
            <person name="Hinsu A.T."/>
            <person name="Kumar R."/>
            <person name="Pandey M."/>
            <person name="Agarwal S."/>
            <person name="Srivastava S."/>
            <person name="Singh M."/>
            <person name="Iquebal M.A."/>
            <person name="Jaiswal S."/>
            <person name="Angadi U.B."/>
            <person name="Kumar N."/>
            <person name="Raza M."/>
            <person name="Shah T.M."/>
            <person name="Rai A."/>
            <person name="Jena J.K."/>
        </authorList>
    </citation>
    <scope>NUCLEOTIDE SEQUENCE [LARGE SCALE GENOMIC DNA]</scope>
    <source>
        <strain evidence="3">DASCIFA01</strain>
        <tissue evidence="3">Testis</tissue>
    </source>
</reference>
<keyword evidence="4" id="KW-1185">Reference proteome</keyword>
<keyword evidence="1" id="KW-0812">Transmembrane</keyword>
<dbReference type="PANTHER" id="PTHR46013">
    <property type="entry name" value="VASCULAR CELL ADHESION MOLECULE 1"/>
    <property type="match status" value="1"/>
</dbReference>
<sequence>MLIQETSFFICSAAIMSLSVHVISSNSYAPPDFYGLRSIFMSIPTHSTKYVYIGSTSSVSFIVRVKIMNSRLSPLILLLLIPGFVTLEKLSVTCNQKSICAVKGTKVTLKCSYSNINIKTVFWFSEKQSTNWRKNNEPEDLTLDSDYSGRVKHQISNSSSTLTISDVRERDSGEYQLMFIMNDGVKPRRARAVNLTVTGTQMKRSPAAVSKGQEVILSCSTNCTLNDNHTYIWYKNGRQVTDGFTKVNKLYLDSVSNEELQQYSCAVAVGGSLTLDLLNVTCHQESICALRGSHVTLTCSYSNINIKSVFWFSEKQSTNWRKNNESEDLTLDSDYSGRVKHQISNSSSTLTISDVRERDSGEYQLMFIMNDGVKHLRSAAVNLTVTVLQVRMKPLSTDPRDERLELTCNSSCTLTSGVRYYWMRDAQYFTDTVSPNLFVSPSRDAGRFSCYREDPKHRSSLICVSQSGCWDVTYTSTRVCALVGSTVDISCTYSHPSDHTVNKTFWYYSQNGDFKDLREEHQFAGRVEYVGNKLRIKDLKINTQVTSSPGIISEKHEVILSCLTNCTLNDNHTYIWYKNGRQVTDGFTKVNKLYLDSVSNEELQQYSCAVGDSVDNTVFSHYTVTLLLFLPQFLIIAALWMWTNSFMYFIICVNLHKVKIMNSRLSALILLLLIPGFVTLDQLSVTCSEESICAVKGTEVTLNCSYSSINIKTVFWFSEKQSTNWRKNNESEDLTLDSDYSGRVKHQIVSSSSTLTISDVKERDSGEYQLMFIMNDGVKHLRSAAISLTVTGLSQSGCWDVTYSSRRVCALVGSTVDISCTYSHPSGHTVNKTFWHYGPSWDFKDLRISLLVVWNAVDNSVLPLYSHSAALWIWKSSSVSFIVCVNLHKVKIMNSRLSVLILLLLIPGFVTLDQLSVTCSEETICAVKGTEVTLMCSYSNINIKTVFWFSEKQNTNWRKNNEPEDLTLDSDYSGRVKHQISSSSSTLTISDVRERDSGEYQLMFIMNDGVKHLSSAAVSLTVTDLQLRMNPVSTDPTDERTKLTCDSSCPLASGGRYYWMENGQRFADTWSPNTLVFISSDAGSFSCSHDQNRKHPSSSVCVSQSGCWDVTYTSTRVCALVNSTVDISCTYSHPSDHTVNKTFWHYSPSDGRSQNFKDLREEHQFAGRVEYVGNKLRIKDLKISDSGEYRFRINTDLNQYSGSPGVILTVTGNNS</sequence>
<dbReference type="SMART" id="SM00408">
    <property type="entry name" value="IGc2"/>
    <property type="match status" value="6"/>
</dbReference>
<dbReference type="STRING" id="84645.A0A498P360"/>
<dbReference type="Pfam" id="PF13927">
    <property type="entry name" value="Ig_3"/>
    <property type="match status" value="1"/>
</dbReference>
<accession>A0A498P360</accession>
<feature type="domain" description="Ig-like" evidence="2">
    <location>
        <begin position="1039"/>
        <end position="1103"/>
    </location>
</feature>
<feature type="domain" description="Ig-like" evidence="2">
    <location>
        <begin position="292"/>
        <end position="363"/>
    </location>
</feature>
<feature type="domain" description="Ig-like" evidence="2">
    <location>
        <begin position="907"/>
        <end position="1000"/>
    </location>
</feature>
<dbReference type="InterPro" id="IPR036179">
    <property type="entry name" value="Ig-like_dom_sf"/>
</dbReference>
<gene>
    <name evidence="3" type="ORF">ROHU_001535</name>
</gene>
<proteinExistence type="predicted"/>
<dbReference type="AlphaFoldDB" id="A0A498P360"/>
<dbReference type="InterPro" id="IPR013783">
    <property type="entry name" value="Ig-like_fold"/>
</dbReference>
<dbReference type="Gene3D" id="2.60.40.10">
    <property type="entry name" value="Immunoglobulins"/>
    <property type="match status" value="9"/>
</dbReference>
<evidence type="ECO:0000313" key="4">
    <source>
        <dbReference type="Proteomes" id="UP000290572"/>
    </source>
</evidence>
<name>A0A498P360_LABRO</name>
<keyword evidence="1" id="KW-1133">Transmembrane helix</keyword>